<dbReference type="RefSeq" id="XP_027611607.1">
    <property type="nucleotide sequence ID" value="XM_027755806.1"/>
</dbReference>
<accession>A0A401GES0</accession>
<dbReference type="PROSITE" id="PS50053">
    <property type="entry name" value="UBIQUITIN_2"/>
    <property type="match status" value="1"/>
</dbReference>
<comment type="similarity">
    <text evidence="5">Belongs to the RAD23 family.</text>
</comment>
<dbReference type="InParanoid" id="A0A401GES0"/>
<dbReference type="AlphaFoldDB" id="A0A401GES0"/>
<dbReference type="PANTHER" id="PTHR10621:SF0">
    <property type="entry name" value="UV EXCISION REPAIR PROTEIN RAD23"/>
    <property type="match status" value="1"/>
</dbReference>
<dbReference type="GO" id="GO:0043161">
    <property type="term" value="P:proteasome-mediated ubiquitin-dependent protein catabolic process"/>
    <property type="evidence" value="ECO:0007669"/>
    <property type="project" value="UniProtKB-UniRule"/>
</dbReference>
<dbReference type="CDD" id="cd01805">
    <property type="entry name" value="Ubl_Rad23"/>
    <property type="match status" value="1"/>
</dbReference>
<reference evidence="9 10" key="1">
    <citation type="journal article" date="2018" name="Sci. Rep.">
        <title>Genome sequence of the cauliflower mushroom Sparassis crispa (Hanabiratake) and its association with beneficial usage.</title>
        <authorList>
            <person name="Kiyama R."/>
            <person name="Furutani Y."/>
            <person name="Kawaguchi K."/>
            <person name="Nakanishi T."/>
        </authorList>
    </citation>
    <scope>NUCLEOTIDE SEQUENCE [LARGE SCALE GENOMIC DNA]</scope>
</reference>
<dbReference type="Pfam" id="PF00240">
    <property type="entry name" value="ubiquitin"/>
    <property type="match status" value="1"/>
</dbReference>
<dbReference type="STRING" id="139825.A0A401GES0"/>
<feature type="compositionally biased region" description="Pro residues" evidence="6">
    <location>
        <begin position="98"/>
        <end position="111"/>
    </location>
</feature>
<feature type="domain" description="Ubiquitin-like" evidence="8">
    <location>
        <begin position="1"/>
        <end position="76"/>
    </location>
</feature>
<dbReference type="InterPro" id="IPR009060">
    <property type="entry name" value="UBA-like_sf"/>
</dbReference>
<proteinExistence type="inferred from homology"/>
<evidence type="ECO:0000256" key="3">
    <source>
        <dbReference type="ARBA" id="ARBA00023204"/>
    </source>
</evidence>
<dbReference type="Pfam" id="PF00627">
    <property type="entry name" value="UBA"/>
    <property type="match status" value="2"/>
</dbReference>
<dbReference type="InterPro" id="IPR015360">
    <property type="entry name" value="XPC-bd"/>
</dbReference>
<dbReference type="InterPro" id="IPR004806">
    <property type="entry name" value="Rad23"/>
</dbReference>
<gene>
    <name evidence="9" type="ORF">SCP_0304130</name>
</gene>
<dbReference type="PROSITE" id="PS50030">
    <property type="entry name" value="UBA"/>
    <property type="match status" value="2"/>
</dbReference>
<dbReference type="Pfam" id="PF09280">
    <property type="entry name" value="XPC-binding"/>
    <property type="match status" value="1"/>
</dbReference>
<dbReference type="SUPFAM" id="SSF54236">
    <property type="entry name" value="Ubiquitin-like"/>
    <property type="match status" value="1"/>
</dbReference>
<sequence length="394" mass="41019">MKLTVKTLQQKIFQIDAEGTDTVADLKKKIQESQGHAVETQKIIYSGRILPDGNTVESCEIKEKDFLVLMVSKPKVSPATPAASTSATVTAIAAPVPAASPAPSAPEPAAAPAPAAAVPEPPNAPLLSPATVAAPPAEAPPTAFGDSNSFVTGDALQSTIQNMMEMGFEREQVMRALRASFNNPDRAVEYLFSGIPAHLEAHAAGPQGGAPAQAEPEPEAGAGAAAAPAPAAPAPAAAPNVPQNLFQLAQQQHQQQQHQAQPGLGGAGGNVPGIDLAALQGNPQVQHLRDLMQQNPAMLQQVLQQLAAQNPQLAQALAQNPEALMQLLGQEGDEEGDIPPGAHVIHITEEEQAAIQRLEALGFPRQAVIEAYFACDKNEELAANYLFDGGFEDA</sequence>
<feature type="compositionally biased region" description="Low complexity" evidence="6">
    <location>
        <begin position="203"/>
        <end position="262"/>
    </location>
</feature>
<dbReference type="PANTHER" id="PTHR10621">
    <property type="entry name" value="UV EXCISION REPAIR PROTEIN RAD23"/>
    <property type="match status" value="1"/>
</dbReference>
<dbReference type="InterPro" id="IPR036353">
    <property type="entry name" value="XPC-bd_sf"/>
</dbReference>
<dbReference type="Gene3D" id="3.10.20.90">
    <property type="entry name" value="Phosphatidylinositol 3-kinase Catalytic Subunit, Chain A, domain 1"/>
    <property type="match status" value="1"/>
</dbReference>
<feature type="region of interest" description="Disordered" evidence="6">
    <location>
        <begin position="97"/>
        <end position="150"/>
    </location>
</feature>
<dbReference type="InterPro" id="IPR029071">
    <property type="entry name" value="Ubiquitin-like_domsf"/>
</dbReference>
<keyword evidence="4 5" id="KW-0539">Nucleus</keyword>
<evidence type="ECO:0000256" key="2">
    <source>
        <dbReference type="ARBA" id="ARBA00022763"/>
    </source>
</evidence>
<dbReference type="FunCoup" id="A0A401GES0">
    <property type="interactions" value="592"/>
</dbReference>
<dbReference type="GO" id="GO:0005829">
    <property type="term" value="C:cytosol"/>
    <property type="evidence" value="ECO:0007669"/>
    <property type="project" value="TreeGrafter"/>
</dbReference>
<evidence type="ECO:0000256" key="6">
    <source>
        <dbReference type="SAM" id="MobiDB-lite"/>
    </source>
</evidence>
<evidence type="ECO:0000256" key="1">
    <source>
        <dbReference type="ARBA" id="ARBA00022737"/>
    </source>
</evidence>
<dbReference type="GO" id="GO:0043130">
    <property type="term" value="F:ubiquitin binding"/>
    <property type="evidence" value="ECO:0007669"/>
    <property type="project" value="UniProtKB-UniRule"/>
</dbReference>
<dbReference type="GO" id="GO:0070628">
    <property type="term" value="F:proteasome binding"/>
    <property type="evidence" value="ECO:0007669"/>
    <property type="project" value="TreeGrafter"/>
</dbReference>
<dbReference type="GO" id="GO:0006289">
    <property type="term" value="P:nucleotide-excision repair"/>
    <property type="evidence" value="ECO:0007669"/>
    <property type="project" value="UniProtKB-UniRule"/>
</dbReference>
<dbReference type="InterPro" id="IPR000626">
    <property type="entry name" value="Ubiquitin-like_dom"/>
</dbReference>
<dbReference type="SUPFAM" id="SSF101238">
    <property type="entry name" value="XPC-binding domain"/>
    <property type="match status" value="1"/>
</dbReference>
<dbReference type="GO" id="GO:0005654">
    <property type="term" value="C:nucleoplasm"/>
    <property type="evidence" value="ECO:0007669"/>
    <property type="project" value="TreeGrafter"/>
</dbReference>
<dbReference type="InterPro" id="IPR015940">
    <property type="entry name" value="UBA"/>
</dbReference>
<dbReference type="SMART" id="SM00727">
    <property type="entry name" value="STI1"/>
    <property type="match status" value="1"/>
</dbReference>
<dbReference type="SMART" id="SM00213">
    <property type="entry name" value="UBQ"/>
    <property type="match status" value="1"/>
</dbReference>
<dbReference type="CDD" id="cd14281">
    <property type="entry name" value="UBA2_Rad23_like"/>
    <property type="match status" value="1"/>
</dbReference>
<dbReference type="Proteomes" id="UP000287166">
    <property type="component" value="Unassembled WGS sequence"/>
</dbReference>
<name>A0A401GES0_9APHY</name>
<feature type="domain" description="UBA" evidence="7">
    <location>
        <begin position="154"/>
        <end position="194"/>
    </location>
</feature>
<keyword evidence="5" id="KW-0963">Cytoplasm</keyword>
<feature type="domain" description="UBA" evidence="7">
    <location>
        <begin position="348"/>
        <end position="389"/>
    </location>
</feature>
<evidence type="ECO:0000256" key="4">
    <source>
        <dbReference type="ARBA" id="ARBA00023242"/>
    </source>
</evidence>
<comment type="subcellular location">
    <subcellularLocation>
        <location evidence="5">Nucleus</location>
    </subcellularLocation>
    <subcellularLocation>
        <location evidence="5">Cytoplasm</location>
    </subcellularLocation>
</comment>
<evidence type="ECO:0000256" key="5">
    <source>
        <dbReference type="RuleBase" id="RU367049"/>
    </source>
</evidence>
<dbReference type="FunFam" id="1.10.8.10:FF:000002">
    <property type="entry name" value="UV excision repair protein RAD23 homolog"/>
    <property type="match status" value="1"/>
</dbReference>
<dbReference type="GO" id="GO:0003684">
    <property type="term" value="F:damaged DNA binding"/>
    <property type="evidence" value="ECO:0007669"/>
    <property type="project" value="UniProtKB-UniRule"/>
</dbReference>
<keyword evidence="2 5" id="KW-0227">DNA damage</keyword>
<organism evidence="9 10">
    <name type="scientific">Sparassis crispa</name>
    <dbReference type="NCBI Taxonomy" id="139825"/>
    <lineage>
        <taxon>Eukaryota</taxon>
        <taxon>Fungi</taxon>
        <taxon>Dikarya</taxon>
        <taxon>Basidiomycota</taxon>
        <taxon>Agaricomycotina</taxon>
        <taxon>Agaricomycetes</taxon>
        <taxon>Polyporales</taxon>
        <taxon>Sparassidaceae</taxon>
        <taxon>Sparassis</taxon>
    </lineage>
</organism>
<feature type="region of interest" description="Disordered" evidence="6">
    <location>
        <begin position="202"/>
        <end position="269"/>
    </location>
</feature>
<dbReference type="OrthoDB" id="419317at2759"/>
<evidence type="ECO:0000313" key="9">
    <source>
        <dbReference type="EMBL" id="GBE80694.1"/>
    </source>
</evidence>
<protein>
    <recommendedName>
        <fullName evidence="5">UV excision repair protein RAD23</fullName>
    </recommendedName>
</protein>
<evidence type="ECO:0000313" key="10">
    <source>
        <dbReference type="Proteomes" id="UP000287166"/>
    </source>
</evidence>
<comment type="function">
    <text evidence="5">Multiubiquitin chain receptor involved in modulation of proteasomal degradation. Involved in nucleotide excision repair.</text>
</comment>
<dbReference type="NCBIfam" id="TIGR00601">
    <property type="entry name" value="rad23"/>
    <property type="match status" value="1"/>
</dbReference>
<dbReference type="EMBL" id="BFAD01000003">
    <property type="protein sequence ID" value="GBE80694.1"/>
    <property type="molecule type" value="Genomic_DNA"/>
</dbReference>
<evidence type="ECO:0000259" key="7">
    <source>
        <dbReference type="PROSITE" id="PS50030"/>
    </source>
</evidence>
<keyword evidence="10" id="KW-1185">Reference proteome</keyword>
<keyword evidence="3 5" id="KW-0234">DNA repair</keyword>
<dbReference type="FunFam" id="3.10.20.90:FF:000254">
    <property type="entry name" value="UV excision repair protein Rad23"/>
    <property type="match status" value="1"/>
</dbReference>
<dbReference type="Gene3D" id="1.10.10.540">
    <property type="entry name" value="XPC-binding domain"/>
    <property type="match status" value="1"/>
</dbReference>
<feature type="compositionally biased region" description="Low complexity" evidence="6">
    <location>
        <begin position="129"/>
        <end position="143"/>
    </location>
</feature>
<dbReference type="GeneID" id="38777611"/>
<dbReference type="FunFam" id="1.10.8.10:FF:000003">
    <property type="entry name" value="UV excision repair protein RAD23 homolog"/>
    <property type="match status" value="1"/>
</dbReference>
<keyword evidence="1" id="KW-0677">Repeat</keyword>
<dbReference type="SUPFAM" id="SSF46934">
    <property type="entry name" value="UBA-like"/>
    <property type="match status" value="2"/>
</dbReference>
<dbReference type="GO" id="GO:0031593">
    <property type="term" value="F:polyubiquitin modification-dependent protein binding"/>
    <property type="evidence" value="ECO:0007669"/>
    <property type="project" value="UniProtKB-UniRule"/>
</dbReference>
<dbReference type="PRINTS" id="PR01839">
    <property type="entry name" value="RAD23PROTEIN"/>
</dbReference>
<evidence type="ECO:0000259" key="8">
    <source>
        <dbReference type="PROSITE" id="PS50053"/>
    </source>
</evidence>
<comment type="caution">
    <text evidence="9">The sequence shown here is derived from an EMBL/GenBank/DDBJ whole genome shotgun (WGS) entry which is preliminary data.</text>
</comment>
<dbReference type="SMART" id="SM00165">
    <property type="entry name" value="UBA"/>
    <property type="match status" value="2"/>
</dbReference>
<dbReference type="InterPro" id="IPR006636">
    <property type="entry name" value="STI1_HS-bd"/>
</dbReference>
<dbReference type="Gene3D" id="1.10.8.10">
    <property type="entry name" value="DNA helicase RuvA subunit, C-terminal domain"/>
    <property type="match status" value="2"/>
</dbReference>